<evidence type="ECO:0008006" key="4">
    <source>
        <dbReference type="Google" id="ProtNLM"/>
    </source>
</evidence>
<dbReference type="OrthoDB" id="7061696at2"/>
<keyword evidence="1" id="KW-0732">Signal</keyword>
<name>I5C185_9BACT</name>
<gene>
    <name evidence="2" type="ORF">A3SI_13153</name>
</gene>
<accession>I5C185</accession>
<dbReference type="PROSITE" id="PS51257">
    <property type="entry name" value="PROKAR_LIPOPROTEIN"/>
    <property type="match status" value="1"/>
</dbReference>
<proteinExistence type="predicted"/>
<evidence type="ECO:0000256" key="1">
    <source>
        <dbReference type="SAM" id="SignalP"/>
    </source>
</evidence>
<reference evidence="2 3" key="1">
    <citation type="submission" date="2012-05" db="EMBL/GenBank/DDBJ databases">
        <title>Genome sequence of Nitritalea halalkaliphila LW7.</title>
        <authorList>
            <person name="Jangir P.K."/>
            <person name="Singh A."/>
            <person name="Shivaji S."/>
            <person name="Sharma R."/>
        </authorList>
    </citation>
    <scope>NUCLEOTIDE SEQUENCE [LARGE SCALE GENOMIC DNA]</scope>
    <source>
        <strain evidence="2 3">LW7</strain>
    </source>
</reference>
<dbReference type="Proteomes" id="UP000005551">
    <property type="component" value="Unassembled WGS sequence"/>
</dbReference>
<protein>
    <recommendedName>
        <fullName evidence="4">Lipoprotein</fullName>
    </recommendedName>
</protein>
<keyword evidence="3" id="KW-1185">Reference proteome</keyword>
<comment type="caution">
    <text evidence="2">The sequence shown here is derived from an EMBL/GenBank/DDBJ whole genome shotgun (WGS) entry which is preliminary data.</text>
</comment>
<dbReference type="STRING" id="1189621.A3SI_13153"/>
<evidence type="ECO:0000313" key="3">
    <source>
        <dbReference type="Proteomes" id="UP000005551"/>
    </source>
</evidence>
<evidence type="ECO:0000313" key="2">
    <source>
        <dbReference type="EMBL" id="EIM75587.1"/>
    </source>
</evidence>
<organism evidence="2 3">
    <name type="scientific">Nitritalea halalkaliphila LW7</name>
    <dbReference type="NCBI Taxonomy" id="1189621"/>
    <lineage>
        <taxon>Bacteria</taxon>
        <taxon>Pseudomonadati</taxon>
        <taxon>Bacteroidota</taxon>
        <taxon>Cytophagia</taxon>
        <taxon>Cytophagales</taxon>
        <taxon>Cyclobacteriaceae</taxon>
        <taxon>Nitritalea</taxon>
    </lineage>
</organism>
<feature type="chain" id="PRO_5003700308" description="Lipoprotein" evidence="1">
    <location>
        <begin position="20"/>
        <end position="517"/>
    </location>
</feature>
<dbReference type="AlphaFoldDB" id="I5C185"/>
<sequence length="517" mass="57447">MKKLYVLFILLLAFGCSQVEEIAQDKEKELNPIDFETVEGQPFGARILEVNDPNSDPSWDWTEVGNWNLFVRPATPGQNAIQVQTTSPFFEQGNPLNTVNKDMYPEDGWVLVARDFGTPNNPVQTPFYALYNKYQGRFRILFYTNELGASGMVRVGLALNSSGTPKSFLSFNDFSENGPFLDVANPDLSLSAITGVQVTGGWGSVDFNLSSYDNAALNWEDQLNIFIWSMDATTLDAEPFGDFVWSSRLQPISTHPALVNPFFSSNQIHAPSIASIRERLGQEGFATVGSSNPGSSSADVFMQELAALNENFQGYIGAPLSVSGRHTLYMRDLFRFTVSPLDFQPQRGFTISLSAKDFQANGSSYKPLSTIPWGIFAFQTMPELVTETVYERRIVEGSCQLTFESTLRFDKPIAFLQREASALGMRLKSAKFNLGPDKTDKAEFPFDLLTFEGVSVSGNLAANAEQVARDMAPDEIRVQLIYEIEQPTRYAEPEIVIYRTLPVRSKAEVKALAGDCP</sequence>
<dbReference type="RefSeq" id="WP_009055799.1">
    <property type="nucleotide sequence ID" value="NZ_AJYA01000029.1"/>
</dbReference>
<dbReference type="EMBL" id="AJYA01000029">
    <property type="protein sequence ID" value="EIM75587.1"/>
    <property type="molecule type" value="Genomic_DNA"/>
</dbReference>
<feature type="signal peptide" evidence="1">
    <location>
        <begin position="1"/>
        <end position="19"/>
    </location>
</feature>